<dbReference type="AlphaFoldDB" id="A0AAV0XPJ9"/>
<name>A0AAV0XPJ9_9HEMI</name>
<evidence type="ECO:0000313" key="2">
    <source>
        <dbReference type="Proteomes" id="UP001160148"/>
    </source>
</evidence>
<keyword evidence="2" id="KW-1185">Reference proteome</keyword>
<accession>A0AAV0XPJ9</accession>
<reference evidence="1 2" key="1">
    <citation type="submission" date="2023-01" db="EMBL/GenBank/DDBJ databases">
        <authorList>
            <person name="Whitehead M."/>
        </authorList>
    </citation>
    <scope>NUCLEOTIDE SEQUENCE [LARGE SCALE GENOMIC DNA]</scope>
</reference>
<proteinExistence type="predicted"/>
<organism evidence="1 2">
    <name type="scientific">Macrosiphum euphorbiae</name>
    <name type="common">potato aphid</name>
    <dbReference type="NCBI Taxonomy" id="13131"/>
    <lineage>
        <taxon>Eukaryota</taxon>
        <taxon>Metazoa</taxon>
        <taxon>Ecdysozoa</taxon>
        <taxon>Arthropoda</taxon>
        <taxon>Hexapoda</taxon>
        <taxon>Insecta</taxon>
        <taxon>Pterygota</taxon>
        <taxon>Neoptera</taxon>
        <taxon>Paraneoptera</taxon>
        <taxon>Hemiptera</taxon>
        <taxon>Sternorrhyncha</taxon>
        <taxon>Aphidomorpha</taxon>
        <taxon>Aphidoidea</taxon>
        <taxon>Aphididae</taxon>
        <taxon>Macrosiphini</taxon>
        <taxon>Macrosiphum</taxon>
    </lineage>
</organism>
<dbReference type="EMBL" id="CARXXK010000018">
    <property type="protein sequence ID" value="CAI6369693.1"/>
    <property type="molecule type" value="Genomic_DNA"/>
</dbReference>
<evidence type="ECO:0000313" key="1">
    <source>
        <dbReference type="EMBL" id="CAI6369693.1"/>
    </source>
</evidence>
<comment type="caution">
    <text evidence="1">The sequence shown here is derived from an EMBL/GenBank/DDBJ whole genome shotgun (WGS) entry which is preliminary data.</text>
</comment>
<protein>
    <submittedName>
        <fullName evidence="1">Uncharacterized protein</fullName>
    </submittedName>
</protein>
<sequence length="77" mass="8820">MRSRGCQLAAAVPENHEMVRHPNMCEQPGGNLGLTEDHRVLRNSDNIKVPIQIQQIMKTEMSALICQKTKVFFRLFL</sequence>
<gene>
    <name evidence="1" type="ORF">MEUPH1_LOCUS23902</name>
</gene>
<dbReference type="Proteomes" id="UP001160148">
    <property type="component" value="Unassembled WGS sequence"/>
</dbReference>